<reference evidence="2" key="2">
    <citation type="submission" date="2015-01" db="EMBL/GenBank/DDBJ databases">
        <title>Evolutionary Origins and Diversification of the Mycorrhizal Mutualists.</title>
        <authorList>
            <consortium name="DOE Joint Genome Institute"/>
            <consortium name="Mycorrhizal Genomics Consortium"/>
            <person name="Kohler A."/>
            <person name="Kuo A."/>
            <person name="Nagy L.G."/>
            <person name="Floudas D."/>
            <person name="Copeland A."/>
            <person name="Barry K.W."/>
            <person name="Cichocki N."/>
            <person name="Veneault-Fourrey C."/>
            <person name="LaButti K."/>
            <person name="Lindquist E.A."/>
            <person name="Lipzen A."/>
            <person name="Lundell T."/>
            <person name="Morin E."/>
            <person name="Murat C."/>
            <person name="Riley R."/>
            <person name="Ohm R."/>
            <person name="Sun H."/>
            <person name="Tunlid A."/>
            <person name="Henrissat B."/>
            <person name="Grigoriev I.V."/>
            <person name="Hibbett D.S."/>
            <person name="Martin F."/>
        </authorList>
    </citation>
    <scope>NUCLEOTIDE SEQUENCE [LARGE SCALE GENOMIC DNA]</scope>
    <source>
        <strain evidence="2">Foug A</strain>
    </source>
</reference>
<proteinExistence type="predicted"/>
<dbReference type="AlphaFoldDB" id="A0A0C3AJK8"/>
<gene>
    <name evidence="1" type="ORF">SCLCIDRAFT_561070</name>
</gene>
<reference evidence="1 2" key="1">
    <citation type="submission" date="2014-04" db="EMBL/GenBank/DDBJ databases">
        <authorList>
            <consortium name="DOE Joint Genome Institute"/>
            <person name="Kuo A."/>
            <person name="Kohler A."/>
            <person name="Nagy L.G."/>
            <person name="Floudas D."/>
            <person name="Copeland A."/>
            <person name="Barry K.W."/>
            <person name="Cichocki N."/>
            <person name="Veneault-Fourrey C."/>
            <person name="LaButti K."/>
            <person name="Lindquist E.A."/>
            <person name="Lipzen A."/>
            <person name="Lundell T."/>
            <person name="Morin E."/>
            <person name="Murat C."/>
            <person name="Sun H."/>
            <person name="Tunlid A."/>
            <person name="Henrissat B."/>
            <person name="Grigoriev I.V."/>
            <person name="Hibbett D.S."/>
            <person name="Martin F."/>
            <person name="Nordberg H.P."/>
            <person name="Cantor M.N."/>
            <person name="Hua S.X."/>
        </authorList>
    </citation>
    <scope>NUCLEOTIDE SEQUENCE [LARGE SCALE GENOMIC DNA]</scope>
    <source>
        <strain evidence="1 2">Foug A</strain>
    </source>
</reference>
<dbReference type="HOGENOM" id="CLU_2470407_0_0_1"/>
<protein>
    <submittedName>
        <fullName evidence="1">Uncharacterized protein</fullName>
    </submittedName>
</protein>
<dbReference type="EMBL" id="KN822024">
    <property type="protein sequence ID" value="KIM65082.1"/>
    <property type="molecule type" value="Genomic_DNA"/>
</dbReference>
<dbReference type="Proteomes" id="UP000053989">
    <property type="component" value="Unassembled WGS sequence"/>
</dbReference>
<dbReference type="InParanoid" id="A0A0C3AJK8"/>
<accession>A0A0C3AJK8</accession>
<sequence>MTAPFRGCTHLLGFFADTELATSRNYDLSWEQLINCPHHLYYLYINGSNSELPTIYRVHMGILASSIITGEYQDTELIGLKRPTCEFW</sequence>
<evidence type="ECO:0000313" key="2">
    <source>
        <dbReference type="Proteomes" id="UP000053989"/>
    </source>
</evidence>
<organism evidence="1 2">
    <name type="scientific">Scleroderma citrinum Foug A</name>
    <dbReference type="NCBI Taxonomy" id="1036808"/>
    <lineage>
        <taxon>Eukaryota</taxon>
        <taxon>Fungi</taxon>
        <taxon>Dikarya</taxon>
        <taxon>Basidiomycota</taxon>
        <taxon>Agaricomycotina</taxon>
        <taxon>Agaricomycetes</taxon>
        <taxon>Agaricomycetidae</taxon>
        <taxon>Boletales</taxon>
        <taxon>Sclerodermatineae</taxon>
        <taxon>Sclerodermataceae</taxon>
        <taxon>Scleroderma</taxon>
    </lineage>
</organism>
<keyword evidence="2" id="KW-1185">Reference proteome</keyword>
<name>A0A0C3AJK8_9AGAM</name>
<evidence type="ECO:0000313" key="1">
    <source>
        <dbReference type="EMBL" id="KIM65082.1"/>
    </source>
</evidence>